<name>A0ABX7ENI7_9ACTN</name>
<sequence length="249" mass="25683">MTAHVPPSDAEATVGLATADLAAAALARARAASDARAEARALGELGTALLGAGRDGEGRYLCRRAARLAAEAGDRQAEEAALNALGLSAAQLDALGERWRAALLEGTDETRTFTSAAAARSDASDALGARPDEDTVRDGGIPVVELACGFVAVKFLGPFLESLAGKLGESLGESAVAATGRLRLLWDRSGGRRELDVLTPGERTTLVLPEEFDDAARLAAVDLDLGAEGVRGAELHWDAGTGTWRPADN</sequence>
<dbReference type="Proteomes" id="UP000596311">
    <property type="component" value="Chromosome"/>
</dbReference>
<organism evidence="1 2">
    <name type="scientific">Streptomyces koyangensis</name>
    <dbReference type="NCBI Taxonomy" id="188770"/>
    <lineage>
        <taxon>Bacteria</taxon>
        <taxon>Bacillati</taxon>
        <taxon>Actinomycetota</taxon>
        <taxon>Actinomycetes</taxon>
        <taxon>Kitasatosporales</taxon>
        <taxon>Streptomycetaceae</taxon>
        <taxon>Streptomyces</taxon>
        <taxon>Streptomyces aurantiacus group</taxon>
    </lineage>
</organism>
<reference evidence="1 2" key="1">
    <citation type="submission" date="2020-03" db="EMBL/GenBank/DDBJ databases">
        <title>Genome mining and metabolic profiling illuminate the polycyclic tetramate macrolactams from Streptomyces koyangensis SCSIO 5802.</title>
        <authorList>
            <person name="Ding W."/>
        </authorList>
    </citation>
    <scope>NUCLEOTIDE SEQUENCE [LARGE SCALE GENOMIC DNA]</scope>
    <source>
        <strain evidence="1 2">SCSIO 5802</strain>
    </source>
</reference>
<protein>
    <submittedName>
        <fullName evidence="1">Uncharacterized protein</fullName>
    </submittedName>
</protein>
<dbReference type="RefSeq" id="WP_203216059.1">
    <property type="nucleotide sequence ID" value="NZ_CP049945.1"/>
</dbReference>
<keyword evidence="2" id="KW-1185">Reference proteome</keyword>
<evidence type="ECO:0000313" key="1">
    <source>
        <dbReference type="EMBL" id="QRF05360.1"/>
    </source>
</evidence>
<proteinExistence type="predicted"/>
<evidence type="ECO:0000313" key="2">
    <source>
        <dbReference type="Proteomes" id="UP000596311"/>
    </source>
</evidence>
<dbReference type="EMBL" id="CP049945">
    <property type="protein sequence ID" value="QRF05360.1"/>
    <property type="molecule type" value="Genomic_DNA"/>
</dbReference>
<dbReference type="InterPro" id="IPR011990">
    <property type="entry name" value="TPR-like_helical_dom_sf"/>
</dbReference>
<gene>
    <name evidence="1" type="ORF">G9U55_26485</name>
</gene>
<dbReference type="Gene3D" id="1.25.40.10">
    <property type="entry name" value="Tetratricopeptide repeat domain"/>
    <property type="match status" value="1"/>
</dbReference>
<accession>A0ABX7ENI7</accession>